<accession>A0A381KNI1</accession>
<dbReference type="RefSeq" id="WP_115632089.1">
    <property type="nucleotide sequence ID" value="NZ_UIGI01000002.1"/>
</dbReference>
<dbReference type="AlphaFoldDB" id="A0A381KNI1"/>
<evidence type="ECO:0000256" key="1">
    <source>
        <dbReference type="SAM" id="Phobius"/>
    </source>
</evidence>
<sequence>MKNKLPTLVQSLIFTAILIAGLYFFSDFFADMTTPVIFAWVVGFLVVTAAFGHLVDKRAQARKSPPAH</sequence>
<keyword evidence="1" id="KW-0472">Membrane</keyword>
<proteinExistence type="predicted"/>
<keyword evidence="1" id="KW-1133">Transmembrane helix</keyword>
<name>A0A381KNI1_9ENTR</name>
<evidence type="ECO:0000313" key="2">
    <source>
        <dbReference type="EMBL" id="SUY92859.1"/>
    </source>
</evidence>
<evidence type="ECO:0000313" key="3">
    <source>
        <dbReference type="Proteomes" id="UP000255528"/>
    </source>
</evidence>
<dbReference type="Proteomes" id="UP000255528">
    <property type="component" value="Unassembled WGS sequence"/>
</dbReference>
<dbReference type="EMBL" id="UIGI01000002">
    <property type="protein sequence ID" value="SUY92859.1"/>
    <property type="molecule type" value="Genomic_DNA"/>
</dbReference>
<gene>
    <name evidence="2" type="ORF">NCTC12119_04889</name>
</gene>
<organism evidence="2 3">
    <name type="scientific">Buttiauxella agrestis</name>
    <dbReference type="NCBI Taxonomy" id="82977"/>
    <lineage>
        <taxon>Bacteria</taxon>
        <taxon>Pseudomonadati</taxon>
        <taxon>Pseudomonadota</taxon>
        <taxon>Gammaproteobacteria</taxon>
        <taxon>Enterobacterales</taxon>
        <taxon>Enterobacteriaceae</taxon>
        <taxon>Buttiauxella</taxon>
    </lineage>
</organism>
<keyword evidence="1" id="KW-0812">Transmembrane</keyword>
<feature type="transmembrane region" description="Helical" evidence="1">
    <location>
        <begin position="37"/>
        <end position="55"/>
    </location>
</feature>
<reference evidence="2 3" key="1">
    <citation type="submission" date="2018-06" db="EMBL/GenBank/DDBJ databases">
        <authorList>
            <consortium name="Pathogen Informatics"/>
            <person name="Doyle S."/>
        </authorList>
    </citation>
    <scope>NUCLEOTIDE SEQUENCE [LARGE SCALE GENOMIC DNA]</scope>
    <source>
        <strain evidence="2 3">NCTC12119</strain>
    </source>
</reference>
<feature type="transmembrane region" description="Helical" evidence="1">
    <location>
        <begin position="7"/>
        <end position="25"/>
    </location>
</feature>
<protein>
    <submittedName>
        <fullName evidence="2">Uncharacterized protein</fullName>
    </submittedName>
</protein>